<name>A0A1E3AN76_9FIRM</name>
<dbReference type="AlphaFoldDB" id="A0A1E3AN76"/>
<comment type="caution">
    <text evidence="1">The sequence shown here is derived from an EMBL/GenBank/DDBJ whole genome shotgun (WGS) entry which is preliminary data.</text>
</comment>
<evidence type="ECO:0008006" key="3">
    <source>
        <dbReference type="Google" id="ProtNLM"/>
    </source>
</evidence>
<dbReference type="Proteomes" id="UP000095003">
    <property type="component" value="Unassembled WGS sequence"/>
</dbReference>
<evidence type="ECO:0000313" key="2">
    <source>
        <dbReference type="Proteomes" id="UP000095003"/>
    </source>
</evidence>
<organism evidence="1 2">
    <name type="scientific">Eisenbergiella tayi</name>
    <dbReference type="NCBI Taxonomy" id="1432052"/>
    <lineage>
        <taxon>Bacteria</taxon>
        <taxon>Bacillati</taxon>
        <taxon>Bacillota</taxon>
        <taxon>Clostridia</taxon>
        <taxon>Lachnospirales</taxon>
        <taxon>Lachnospiraceae</taxon>
        <taxon>Eisenbergiella</taxon>
    </lineage>
</organism>
<dbReference type="EMBL" id="MCGI01000004">
    <property type="protein sequence ID" value="ODM10182.1"/>
    <property type="molecule type" value="Genomic_DNA"/>
</dbReference>
<accession>A0A1E3AN76</accession>
<dbReference type="RefSeq" id="WP_009250192.1">
    <property type="nucleotide sequence ID" value="NZ_CABMHK010000128.1"/>
</dbReference>
<protein>
    <recommendedName>
        <fullName evidence="3">Winged helix DNA-binding domain-containing protein</fullName>
    </recommendedName>
</protein>
<gene>
    <name evidence="1" type="ORF">BEH84_04551</name>
</gene>
<reference evidence="1 2" key="1">
    <citation type="submission" date="2016-07" db="EMBL/GenBank/DDBJ databases">
        <title>Characterization of isolates of Eisenbergiella tayi derived from blood cultures, using whole genome sequencing.</title>
        <authorList>
            <person name="Burdz T."/>
            <person name="Wiebe D."/>
            <person name="Huynh C."/>
            <person name="Bernard K."/>
        </authorList>
    </citation>
    <scope>NUCLEOTIDE SEQUENCE [LARGE SCALE GENOMIC DNA]</scope>
    <source>
        <strain evidence="1 2">NML 120489</strain>
    </source>
</reference>
<sequence length="359" mass="42599">MAAAEKSRDENNRKDWEERVIALRMERQHLMKPAGLEEYNVLYRDLSPGLNIYWHGFGEPPCLVYRAGFDDLEYNRERQRNRELVKGRFQKGNIGFIQEEDMELFAGLYRKPWKPDDTQELILALIDREGPLNIGLIKEMTGLLVKQITPALHKLQESFVLFEDQFDGEWDREWYRFEEMFPDVDVQHFTREEALKMVLPRFLFRYVGASVKNFRDFYGIPERELKAAAEELTAGGQFVQKDGIYYLAADFELLQKQERTPFRKILVLHRNDCLVRCEEHHLKQEYKREGMDILQYLLIDGRIRGAVLGHFKYGPYIMEDVCVRLPENEAEARKMEIMEAIYEINGREEPIRRYMGLPV</sequence>
<evidence type="ECO:0000313" key="1">
    <source>
        <dbReference type="EMBL" id="ODM10182.1"/>
    </source>
</evidence>
<proteinExistence type="predicted"/>